<sequence length="1144" mass="125788">MDISKDVIKTQSKNGQKKGGTRATFFVFAMAALENMAFIANGVSLVTYFYGYMNFNITKSATTLTNLLGTAYLLSIFGGFISDTYLSRFSTCIIFGCLEALGFAILTIQAHFTQLRPLPCKDMTIDMSKCEMANSSQVVMLYAGLYLFALGTGGVKAALPSLGADQFDERNPKEAPKLASFFNWLLLSITSGAMLGVTFIVWLSANRGWDWSFGVCTVAVVMGLLFLSMGRSVYKNNVPQGSPFVRIAQVFVAATKNRKLQVPESTEELHEIKDAGKGTEVLKRTDQFKCLDRAAIVKTSSASGPWSLCTVTQIEETKILIRMLPIILSTIFMNTCLAQLQTFTIQQSTTLDRQIGSFTVPAASIPVIPLFFMSVLIPIYDRIFVPIAWKFTGIPTGIRQLQRIGVGLVLSIISMAVAGVIETHRKSVARKHNMVDSIEPLPMSVFWLGVQYCIFGMADMFTVVGLLDFFYAESSQGMKSLSTAISWSSMAFGYYTSSVVVNIVNKVSGGWLGSNNLNRDKLNYFYWLLAGLSVLNFGFYLICASWYKYKKVEMMEIDGAHGKVDGQGKDISKDVRTQSKNRPNLGGKRATLFVFALAGLENIGFIANGVSLVTYFYGYMNFDITKSATTLTNFLGTAFLLSIFGGFISDTYLSRFTTCIVFGCIEAAGLAILTIQAHFPQLRPPPCKQMTLDMSKCQMANSSQLAILYAGLYLAALGNGGVKAALPSLGADQFDERDPMEAPKLASFFNWLLLSITTGAMLGVTFIVWISANQGWDWSFGVCTVAVIIGLIFLGMGRSVYRNNIPKGSPFIRISQVFVAAIKNRKLPVPESTEELHVIKDAGKGTEVLERTDQFKCLDRAAVIRSSSSGNASTSTNPGPWDICTVTQIEETKILIRMLPIILSTIFMNTCLAQLQTFSIQQGITLDRKIADFTVPAASVPVIPLLFMSVLIPLYERIFIPVARKFTGIPTGIRQLQRIGVGLVLATISMAVAGVVETHRISVAGKHNMVDSLDPLPMSIFWLGLHYCIFGMADMFTLVGLLDFFYAESSEGMKSLSTAISWCSMAFGYYTSSVVVNVVNKVSGGWLASNNLNRDKLNYFYWLLAGLSVLNFGVYLMCASWYKYKKVEMKEIDADSKLSGQEKV</sequence>
<name>A0ACC0A514_CATRO</name>
<gene>
    <name evidence="1" type="ORF">M9H77_24771</name>
</gene>
<dbReference type="Proteomes" id="UP001060085">
    <property type="component" value="Linkage Group LG06"/>
</dbReference>
<reference evidence="2" key="1">
    <citation type="journal article" date="2023" name="Nat. Plants">
        <title>Single-cell RNA sequencing provides a high-resolution roadmap for understanding the multicellular compartmentation of specialized metabolism.</title>
        <authorList>
            <person name="Sun S."/>
            <person name="Shen X."/>
            <person name="Li Y."/>
            <person name="Li Y."/>
            <person name="Wang S."/>
            <person name="Li R."/>
            <person name="Zhang H."/>
            <person name="Shen G."/>
            <person name="Guo B."/>
            <person name="Wei J."/>
            <person name="Xu J."/>
            <person name="St-Pierre B."/>
            <person name="Chen S."/>
            <person name="Sun C."/>
        </authorList>
    </citation>
    <scope>NUCLEOTIDE SEQUENCE [LARGE SCALE GENOMIC DNA]</scope>
</reference>
<dbReference type="EMBL" id="CM044706">
    <property type="protein sequence ID" value="KAI5655978.1"/>
    <property type="molecule type" value="Genomic_DNA"/>
</dbReference>
<comment type="caution">
    <text evidence="1">The sequence shown here is derived from an EMBL/GenBank/DDBJ whole genome shotgun (WGS) entry which is preliminary data.</text>
</comment>
<proteinExistence type="predicted"/>
<keyword evidence="2" id="KW-1185">Reference proteome</keyword>
<evidence type="ECO:0000313" key="1">
    <source>
        <dbReference type="EMBL" id="KAI5655978.1"/>
    </source>
</evidence>
<protein>
    <submittedName>
        <fullName evidence="1">Uncharacterized protein</fullName>
    </submittedName>
</protein>
<accession>A0ACC0A514</accession>
<evidence type="ECO:0000313" key="2">
    <source>
        <dbReference type="Proteomes" id="UP001060085"/>
    </source>
</evidence>
<organism evidence="1 2">
    <name type="scientific">Catharanthus roseus</name>
    <name type="common">Madagascar periwinkle</name>
    <name type="synonym">Vinca rosea</name>
    <dbReference type="NCBI Taxonomy" id="4058"/>
    <lineage>
        <taxon>Eukaryota</taxon>
        <taxon>Viridiplantae</taxon>
        <taxon>Streptophyta</taxon>
        <taxon>Embryophyta</taxon>
        <taxon>Tracheophyta</taxon>
        <taxon>Spermatophyta</taxon>
        <taxon>Magnoliopsida</taxon>
        <taxon>eudicotyledons</taxon>
        <taxon>Gunneridae</taxon>
        <taxon>Pentapetalae</taxon>
        <taxon>asterids</taxon>
        <taxon>lamiids</taxon>
        <taxon>Gentianales</taxon>
        <taxon>Apocynaceae</taxon>
        <taxon>Rauvolfioideae</taxon>
        <taxon>Vinceae</taxon>
        <taxon>Catharanthinae</taxon>
        <taxon>Catharanthus</taxon>
    </lineage>
</organism>